<dbReference type="Proteomes" id="UP001549691">
    <property type="component" value="Unassembled WGS sequence"/>
</dbReference>
<protein>
    <submittedName>
        <fullName evidence="2">HD domain-containing phosphohydrolase</fullName>
    </submittedName>
</protein>
<dbReference type="SMART" id="SM00471">
    <property type="entry name" value="HDc"/>
    <property type="match status" value="1"/>
</dbReference>
<gene>
    <name evidence="2" type="ORF">ABXR19_06805</name>
</gene>
<dbReference type="Pfam" id="PF13487">
    <property type="entry name" value="HD_5"/>
    <property type="match status" value="1"/>
</dbReference>
<dbReference type="InterPro" id="IPR003607">
    <property type="entry name" value="HD/PDEase_dom"/>
</dbReference>
<reference evidence="2 3" key="1">
    <citation type="submission" date="2024-07" db="EMBL/GenBank/DDBJ databases">
        <title>Uliginosibacterium flavum JJ3220;KACC:17644.</title>
        <authorList>
            <person name="Kim M.K."/>
        </authorList>
    </citation>
    <scope>NUCLEOTIDE SEQUENCE [LARGE SCALE GENOMIC DNA]</scope>
    <source>
        <strain evidence="2 3">KACC:17644</strain>
    </source>
</reference>
<dbReference type="PANTHER" id="PTHR43155:SF2">
    <property type="entry name" value="CYCLIC DI-GMP PHOSPHODIESTERASE PA4108"/>
    <property type="match status" value="1"/>
</dbReference>
<comment type="caution">
    <text evidence="2">The sequence shown here is derived from an EMBL/GenBank/DDBJ whole genome shotgun (WGS) entry which is preliminary data.</text>
</comment>
<dbReference type="Gene3D" id="1.10.3210.10">
    <property type="entry name" value="Hypothetical protein af1432"/>
    <property type="match status" value="1"/>
</dbReference>
<keyword evidence="3" id="KW-1185">Reference proteome</keyword>
<dbReference type="EMBL" id="JBEWZI010000005">
    <property type="protein sequence ID" value="MET7013892.1"/>
    <property type="molecule type" value="Genomic_DNA"/>
</dbReference>
<evidence type="ECO:0000313" key="3">
    <source>
        <dbReference type="Proteomes" id="UP001549691"/>
    </source>
</evidence>
<dbReference type="InterPro" id="IPR037522">
    <property type="entry name" value="HD_GYP_dom"/>
</dbReference>
<dbReference type="RefSeq" id="WP_354600354.1">
    <property type="nucleotide sequence ID" value="NZ_JBEWZI010000005.1"/>
</dbReference>
<dbReference type="PANTHER" id="PTHR43155">
    <property type="entry name" value="CYCLIC DI-GMP PHOSPHODIESTERASE PA4108-RELATED"/>
    <property type="match status" value="1"/>
</dbReference>
<organism evidence="2 3">
    <name type="scientific">Uliginosibacterium flavum</name>
    <dbReference type="NCBI Taxonomy" id="1396831"/>
    <lineage>
        <taxon>Bacteria</taxon>
        <taxon>Pseudomonadati</taxon>
        <taxon>Pseudomonadota</taxon>
        <taxon>Betaproteobacteria</taxon>
        <taxon>Rhodocyclales</taxon>
        <taxon>Zoogloeaceae</taxon>
        <taxon>Uliginosibacterium</taxon>
    </lineage>
</organism>
<accession>A0ABV2TIZ7</accession>
<evidence type="ECO:0000313" key="2">
    <source>
        <dbReference type="EMBL" id="MET7013892.1"/>
    </source>
</evidence>
<name>A0ABV2TIZ7_9RHOO</name>
<dbReference type="CDD" id="cd00077">
    <property type="entry name" value="HDc"/>
    <property type="match status" value="1"/>
</dbReference>
<evidence type="ECO:0000259" key="1">
    <source>
        <dbReference type="PROSITE" id="PS51832"/>
    </source>
</evidence>
<feature type="domain" description="HD-GYP" evidence="1">
    <location>
        <begin position="10"/>
        <end position="203"/>
    </location>
</feature>
<sequence>MTELYSSDEIFESLYQYTHAISIALDHRDHQTRLHSERVSELSVELGQFCELSPWEMSVLRVAASLHDVGKIGVKDAILGKADALDADEWALMKEHSVIGESIILAINTPSAKEASKVIRHHHEHFDGSGYPDGLCGDEIPLSSRIISITDSYDAMAVTRSYHRQRSHDEIMVILAKEAGYKHDPRILEIFRKLIVDSPHRSA</sequence>
<dbReference type="SUPFAM" id="SSF109604">
    <property type="entry name" value="HD-domain/PDEase-like"/>
    <property type="match status" value="1"/>
</dbReference>
<proteinExistence type="predicted"/>
<dbReference type="PROSITE" id="PS51832">
    <property type="entry name" value="HD_GYP"/>
    <property type="match status" value="1"/>
</dbReference>